<organism evidence="1 2">
    <name type="scientific">Cyclostephanos tholiformis</name>
    <dbReference type="NCBI Taxonomy" id="382380"/>
    <lineage>
        <taxon>Eukaryota</taxon>
        <taxon>Sar</taxon>
        <taxon>Stramenopiles</taxon>
        <taxon>Ochrophyta</taxon>
        <taxon>Bacillariophyta</taxon>
        <taxon>Coscinodiscophyceae</taxon>
        <taxon>Thalassiosirophycidae</taxon>
        <taxon>Stephanodiscales</taxon>
        <taxon>Stephanodiscaceae</taxon>
        <taxon>Cyclostephanos</taxon>
    </lineage>
</organism>
<dbReference type="Proteomes" id="UP001530377">
    <property type="component" value="Unassembled WGS sequence"/>
</dbReference>
<dbReference type="EMBL" id="JALLPB020000120">
    <property type="protein sequence ID" value="KAL3817054.1"/>
    <property type="molecule type" value="Genomic_DNA"/>
</dbReference>
<sequence length="126" mass="13794">MSPAESRLVVALPDYGIGELHFYVLAGLRLPYDSFEYIVDGVSRGIIEELMMAYDERIVQMGPGAHSVEFVYKFNPQDASSLTGMPDWTGADFAGTVYIDDVYFVPSESALPDLPDKVSPVIPPGT</sequence>
<dbReference type="AlphaFoldDB" id="A0ABD3RXX6"/>
<accession>A0ABD3RXX6</accession>
<protein>
    <submittedName>
        <fullName evidence="1">Uncharacterized protein</fullName>
    </submittedName>
</protein>
<name>A0ABD3RXX6_9STRA</name>
<reference evidence="1 2" key="1">
    <citation type="submission" date="2024-10" db="EMBL/GenBank/DDBJ databases">
        <title>Updated reference genomes for cyclostephanoid diatoms.</title>
        <authorList>
            <person name="Roberts W.R."/>
            <person name="Alverson A.J."/>
        </authorList>
    </citation>
    <scope>NUCLEOTIDE SEQUENCE [LARGE SCALE GENOMIC DNA]</scope>
    <source>
        <strain evidence="1 2">AJA228-03</strain>
    </source>
</reference>
<proteinExistence type="predicted"/>
<evidence type="ECO:0000313" key="2">
    <source>
        <dbReference type="Proteomes" id="UP001530377"/>
    </source>
</evidence>
<comment type="caution">
    <text evidence="1">The sequence shown here is derived from an EMBL/GenBank/DDBJ whole genome shotgun (WGS) entry which is preliminary data.</text>
</comment>
<gene>
    <name evidence="1" type="ORF">ACHAXA_000104</name>
</gene>
<evidence type="ECO:0000313" key="1">
    <source>
        <dbReference type="EMBL" id="KAL3817054.1"/>
    </source>
</evidence>
<keyword evidence="2" id="KW-1185">Reference proteome</keyword>